<feature type="transmembrane region" description="Helical" evidence="2">
    <location>
        <begin position="253"/>
        <end position="273"/>
    </location>
</feature>
<protein>
    <submittedName>
        <fullName evidence="3">Uncharacterized protein</fullName>
    </submittedName>
</protein>
<dbReference type="EMBL" id="LTDL01000040">
    <property type="protein sequence ID" value="OAG29629.1"/>
    <property type="molecule type" value="Genomic_DNA"/>
</dbReference>
<evidence type="ECO:0000256" key="1">
    <source>
        <dbReference type="SAM" id="MobiDB-lite"/>
    </source>
</evidence>
<keyword evidence="2" id="KW-0812">Transmembrane</keyword>
<evidence type="ECO:0000313" key="4">
    <source>
        <dbReference type="Proteomes" id="UP000185944"/>
    </source>
</evidence>
<proteinExistence type="predicted"/>
<organism evidence="3 4">
    <name type="scientific">Nematocida displodere</name>
    <dbReference type="NCBI Taxonomy" id="1805483"/>
    <lineage>
        <taxon>Eukaryota</taxon>
        <taxon>Fungi</taxon>
        <taxon>Fungi incertae sedis</taxon>
        <taxon>Microsporidia</taxon>
        <taxon>Nematocida</taxon>
    </lineage>
</organism>
<reference evidence="3 4" key="1">
    <citation type="submission" date="2016-02" db="EMBL/GenBank/DDBJ databases">
        <title>Discovery of a natural microsporidian pathogen with a broad tissue tropism in Caenorhabditis elegans.</title>
        <authorList>
            <person name="Luallen R.J."/>
            <person name="Reinke A.W."/>
            <person name="Tong L."/>
            <person name="Botts M.R."/>
            <person name="Felix M.-A."/>
            <person name="Troemel E.R."/>
        </authorList>
    </citation>
    <scope>NUCLEOTIDE SEQUENCE [LARGE SCALE GENOMIC DNA]</scope>
    <source>
        <strain evidence="3 4">JUm2807</strain>
    </source>
</reference>
<name>A0A177EF61_9MICR</name>
<dbReference type="GeneID" id="93647112"/>
<accession>A0A177EF61</accession>
<keyword evidence="2" id="KW-0472">Membrane</keyword>
<dbReference type="Proteomes" id="UP000185944">
    <property type="component" value="Unassembled WGS sequence"/>
</dbReference>
<keyword evidence="2" id="KW-1133">Transmembrane helix</keyword>
<dbReference type="AlphaFoldDB" id="A0A177EF61"/>
<dbReference type="OrthoDB" id="2194809at2759"/>
<gene>
    <name evidence="3" type="ORF">NEDG_00762</name>
</gene>
<comment type="caution">
    <text evidence="3">The sequence shown here is derived from an EMBL/GenBank/DDBJ whole genome shotgun (WGS) entry which is preliminary data.</text>
</comment>
<dbReference type="VEuPathDB" id="MicrosporidiaDB:NEDG_00762"/>
<feature type="region of interest" description="Disordered" evidence="1">
    <location>
        <begin position="116"/>
        <end position="136"/>
    </location>
</feature>
<sequence length="274" mass="30591">MEIVFHSNKCALKDALRIMRRAKNPCWKKRQQMVDYSSGLICTNKSIICLHEGISTEDQAEFKRLVDQFAAISQQAEDNRHKCFICLKDCLASEVGPAGHTNVLNKPEELSTFALTDSQPANPENPENPENLTNSEPTTIVARTNPETLPLALDHEVLQIGNELRGILEDASMPATEAAASDARTENVAEVAGRLERMATTASFIESVVTLQSEGLERSAYETGVSYDHSANNLLELEELLERKKRTLLIKRWIGAILVFFCFLSLLFLKPFLL</sequence>
<dbReference type="RefSeq" id="XP_067544277.1">
    <property type="nucleotide sequence ID" value="XM_067688180.1"/>
</dbReference>
<evidence type="ECO:0000256" key="2">
    <source>
        <dbReference type="SAM" id="Phobius"/>
    </source>
</evidence>
<keyword evidence="4" id="KW-1185">Reference proteome</keyword>
<evidence type="ECO:0000313" key="3">
    <source>
        <dbReference type="EMBL" id="OAG29629.1"/>
    </source>
</evidence>
<feature type="compositionally biased region" description="Low complexity" evidence="1">
    <location>
        <begin position="120"/>
        <end position="136"/>
    </location>
</feature>